<sequence length="204" mass="22956">MLTAVLTMLDLQDKMNTKVHPNWRKQGYEWYRAAWIECAELMDHAGYKWWKHAEPDIEQIQLEVVDIWHFGMSALMVTANDTEALATTICEDLSGEPAPELSLLAASEALAAACITSGSFSTPAFLALMRASDLSFDQLYRMYVGKNVLNFFRQDHGYKDGSYIKVWNGREDNEHLSDILSGLDATEKDFADAVYQGLSSVYPG</sequence>
<evidence type="ECO:0000313" key="1">
    <source>
        <dbReference type="EMBL" id="UZP74900.1"/>
    </source>
</evidence>
<proteinExistence type="predicted"/>
<accession>A0ABY6Q8M7</accession>
<dbReference type="Pfam" id="PF08761">
    <property type="entry name" value="dUTPase_2"/>
    <property type="match status" value="1"/>
</dbReference>
<name>A0ABY6Q8M7_9GAMM</name>
<dbReference type="Gene3D" id="1.10.4010.10">
    <property type="entry name" value="Type II deoxyuridine triphosphatase"/>
    <property type="match status" value="1"/>
</dbReference>
<dbReference type="SUPFAM" id="SSF101386">
    <property type="entry name" value="all-alpha NTP pyrophosphatases"/>
    <property type="match status" value="1"/>
</dbReference>
<evidence type="ECO:0000313" key="2">
    <source>
        <dbReference type="Proteomes" id="UP001317963"/>
    </source>
</evidence>
<dbReference type="EMBL" id="CP036501">
    <property type="protein sequence ID" value="UZP74900.1"/>
    <property type="molecule type" value="Genomic_DNA"/>
</dbReference>
<reference evidence="1 2" key="1">
    <citation type="submission" date="2019-02" db="EMBL/GenBank/DDBJ databases">
        <title>Halieaceae_genomes.</title>
        <authorList>
            <person name="Li S.-H."/>
        </authorList>
    </citation>
    <scope>NUCLEOTIDE SEQUENCE [LARGE SCALE GENOMIC DNA]</scope>
    <source>
        <strain evidence="1 2">JH123</strain>
    </source>
</reference>
<protein>
    <submittedName>
        <fullName evidence="1">dUTP diphosphatase</fullName>
    </submittedName>
</protein>
<dbReference type="CDD" id="cd11527">
    <property type="entry name" value="NTP-PPase_dUTPase"/>
    <property type="match status" value="1"/>
</dbReference>
<gene>
    <name evidence="1" type="ORF">E0F26_09195</name>
</gene>
<keyword evidence="2" id="KW-1185">Reference proteome</keyword>
<dbReference type="RefSeq" id="WP_279241362.1">
    <property type="nucleotide sequence ID" value="NZ_CP036501.1"/>
</dbReference>
<dbReference type="Proteomes" id="UP001317963">
    <property type="component" value="Chromosome"/>
</dbReference>
<dbReference type="InterPro" id="IPR014871">
    <property type="entry name" value="dUTPase/dCTP_pyrophosphatase"/>
</dbReference>
<organism evidence="1 2">
    <name type="scientific">Candidatus Paraluminiphilus aquimaris</name>
    <dbReference type="NCBI Taxonomy" id="2518994"/>
    <lineage>
        <taxon>Bacteria</taxon>
        <taxon>Pseudomonadati</taxon>
        <taxon>Pseudomonadota</taxon>
        <taxon>Gammaproteobacteria</taxon>
        <taxon>Cellvibrionales</taxon>
        <taxon>Halieaceae</taxon>
        <taxon>Candidatus Paraluminiphilus</taxon>
    </lineage>
</organism>